<dbReference type="RefSeq" id="WP_199703114.1">
    <property type="nucleotide sequence ID" value="NZ_JAEMNV010000002.1"/>
</dbReference>
<comment type="caution">
    <text evidence="3">The sequence shown here is derived from an EMBL/GenBank/DDBJ whole genome shotgun (WGS) entry which is preliminary data.</text>
</comment>
<dbReference type="AlphaFoldDB" id="A0A934NNE0"/>
<name>A0A934NNE0_9NOCA</name>
<sequence>MTSRRLLRVAGLVFAACTCISVAACSNDPEVASDTFYGPSADIGNGTARTFTTVDDDGNPTVVGVRLSKGTMDGLPTTDEVPPKMLMLDFPDQAAATVFDHVMMNWNSQGHAPPPLFGKPHFDVHFYMTDMSAATSIDPADPDYAAKAARLPDPKYIPTDFGPLPGPPVAEQAVPGMGVHLVDSPDNFTPGVYDFTQTLINGVWDGRYTFIEPMITREYLLANPTLSQDIKQPSAYQKSGYFPTRYTIRYDDVADEYVIALEGLTMREAS</sequence>
<dbReference type="Proteomes" id="UP000655868">
    <property type="component" value="Unassembled WGS sequence"/>
</dbReference>
<dbReference type="InterPro" id="IPR033786">
    <property type="entry name" value="TTHB210-like"/>
</dbReference>
<dbReference type="PROSITE" id="PS51257">
    <property type="entry name" value="PROKAR_LIPOPROTEIN"/>
    <property type="match status" value="1"/>
</dbReference>
<evidence type="ECO:0000259" key="2">
    <source>
        <dbReference type="Pfam" id="PF18197"/>
    </source>
</evidence>
<proteinExistence type="predicted"/>
<dbReference type="CDD" id="cd11669">
    <property type="entry name" value="TTHB210-like"/>
    <property type="match status" value="1"/>
</dbReference>
<feature type="domain" description="TTHB210-like" evidence="2">
    <location>
        <begin position="55"/>
        <end position="106"/>
    </location>
</feature>
<feature type="chain" id="PRO_5039269178" evidence="1">
    <location>
        <begin position="24"/>
        <end position="270"/>
    </location>
</feature>
<reference evidence="3" key="1">
    <citation type="submission" date="2020-12" db="EMBL/GenBank/DDBJ databases">
        <title>Antrihabitans popcorni sp. nov. and Antrihabitans auranticaus sp. nov., isolated from a larva cave.</title>
        <authorList>
            <person name="Lee S.D."/>
            <person name="Kim I.S."/>
        </authorList>
    </citation>
    <scope>NUCLEOTIDE SEQUENCE</scope>
    <source>
        <strain evidence="3">YC3-6</strain>
    </source>
</reference>
<dbReference type="EMBL" id="JAEMNV010000002">
    <property type="protein sequence ID" value="MBJ8338423.1"/>
    <property type="molecule type" value="Genomic_DNA"/>
</dbReference>
<gene>
    <name evidence="3" type="ORF">JGU71_05975</name>
</gene>
<keyword evidence="1" id="KW-0732">Signal</keyword>
<organism evidence="3 4">
    <name type="scientific">Antrihabitans stalagmiti</name>
    <dbReference type="NCBI Taxonomy" id="2799499"/>
    <lineage>
        <taxon>Bacteria</taxon>
        <taxon>Bacillati</taxon>
        <taxon>Actinomycetota</taxon>
        <taxon>Actinomycetes</taxon>
        <taxon>Mycobacteriales</taxon>
        <taxon>Nocardiaceae</taxon>
        <taxon>Antrihabitans</taxon>
    </lineage>
</organism>
<evidence type="ECO:0000313" key="4">
    <source>
        <dbReference type="Proteomes" id="UP000655868"/>
    </source>
</evidence>
<dbReference type="Pfam" id="PF18197">
    <property type="entry name" value="TTHB210-like"/>
    <property type="match status" value="1"/>
</dbReference>
<accession>A0A934NNE0</accession>
<protein>
    <submittedName>
        <fullName evidence="3">DUF5602 domain-containing protein</fullName>
    </submittedName>
</protein>
<evidence type="ECO:0000313" key="3">
    <source>
        <dbReference type="EMBL" id="MBJ8338423.1"/>
    </source>
</evidence>
<dbReference type="InterPro" id="IPR040832">
    <property type="entry name" value="TTHB210-like_dom"/>
</dbReference>
<feature type="signal peptide" evidence="1">
    <location>
        <begin position="1"/>
        <end position="23"/>
    </location>
</feature>
<keyword evidence="4" id="KW-1185">Reference proteome</keyword>
<evidence type="ECO:0000256" key="1">
    <source>
        <dbReference type="SAM" id="SignalP"/>
    </source>
</evidence>